<dbReference type="EMBL" id="CAMKVN010002012">
    <property type="protein sequence ID" value="CAI2179181.1"/>
    <property type="molecule type" value="Genomic_DNA"/>
</dbReference>
<dbReference type="AlphaFoldDB" id="A0A9W4WU67"/>
<organism evidence="1 2">
    <name type="scientific">Funneliformis geosporum</name>
    <dbReference type="NCBI Taxonomy" id="1117311"/>
    <lineage>
        <taxon>Eukaryota</taxon>
        <taxon>Fungi</taxon>
        <taxon>Fungi incertae sedis</taxon>
        <taxon>Mucoromycota</taxon>
        <taxon>Glomeromycotina</taxon>
        <taxon>Glomeromycetes</taxon>
        <taxon>Glomerales</taxon>
        <taxon>Glomeraceae</taxon>
        <taxon>Funneliformis</taxon>
    </lineage>
</organism>
<comment type="caution">
    <text evidence="1">The sequence shown here is derived from an EMBL/GenBank/DDBJ whole genome shotgun (WGS) entry which is preliminary data.</text>
</comment>
<accession>A0A9W4WU67</accession>
<sequence length="96" mass="11051">MCQSLCDSEHINYIVNSPACFSGIKKPEIVAKQLFSKKFPEDKEVLTIYHMYCKRKTDNRNTICNKCKELKCNKCLNKVLKVECATSSIVKFTPCH</sequence>
<evidence type="ECO:0000313" key="1">
    <source>
        <dbReference type="EMBL" id="CAI2179181.1"/>
    </source>
</evidence>
<dbReference type="Proteomes" id="UP001153678">
    <property type="component" value="Unassembled WGS sequence"/>
</dbReference>
<gene>
    <name evidence="1" type="ORF">FWILDA_LOCUS8960</name>
</gene>
<keyword evidence="2" id="KW-1185">Reference proteome</keyword>
<dbReference type="OrthoDB" id="2398222at2759"/>
<reference evidence="1" key="1">
    <citation type="submission" date="2022-08" db="EMBL/GenBank/DDBJ databases">
        <authorList>
            <person name="Kallberg Y."/>
            <person name="Tangrot J."/>
            <person name="Rosling A."/>
        </authorList>
    </citation>
    <scope>NUCLEOTIDE SEQUENCE</scope>
    <source>
        <strain evidence="1">Wild A</strain>
    </source>
</reference>
<protein>
    <submittedName>
        <fullName evidence="1">12385_t:CDS:1</fullName>
    </submittedName>
</protein>
<evidence type="ECO:0000313" key="2">
    <source>
        <dbReference type="Proteomes" id="UP001153678"/>
    </source>
</evidence>
<proteinExistence type="predicted"/>
<name>A0A9W4WU67_9GLOM</name>